<dbReference type="InterPro" id="IPR042188">
    <property type="entry name" value="MmgE/PrpD_sf_2"/>
</dbReference>
<accession>A0A192T7T1</accession>
<dbReference type="SUPFAM" id="SSF103378">
    <property type="entry name" value="2-methylcitrate dehydratase PrpD"/>
    <property type="match status" value="1"/>
</dbReference>
<evidence type="ECO:0000259" key="3">
    <source>
        <dbReference type="Pfam" id="PF19305"/>
    </source>
</evidence>
<dbReference type="Proteomes" id="UP000540266">
    <property type="component" value="Chromosome"/>
</dbReference>
<dbReference type="Gene3D" id="3.30.1330.120">
    <property type="entry name" value="2-methylcitrate dehydratase PrpD"/>
    <property type="match status" value="1"/>
</dbReference>
<dbReference type="EMBL" id="CP064931">
    <property type="protein sequence ID" value="QPK07288.1"/>
    <property type="molecule type" value="Genomic_DNA"/>
</dbReference>
<dbReference type="Pfam" id="PF03972">
    <property type="entry name" value="MmgE_PrpD_N"/>
    <property type="match status" value="1"/>
</dbReference>
<dbReference type="InterPro" id="IPR005656">
    <property type="entry name" value="MmgE_PrpD"/>
</dbReference>
<evidence type="ECO:0000313" key="5">
    <source>
        <dbReference type="EMBL" id="QPK07288.1"/>
    </source>
</evidence>
<gene>
    <name evidence="4" type="ORF">AMC81_CH01453</name>
    <name evidence="5" type="ORF">HER27_012345</name>
</gene>
<dbReference type="AlphaFoldDB" id="A0A192T7T1"/>
<dbReference type="EMBL" id="CP013568">
    <property type="protein sequence ID" value="ANL84257.1"/>
    <property type="molecule type" value="Genomic_DNA"/>
</dbReference>
<dbReference type="InterPro" id="IPR042183">
    <property type="entry name" value="MmgE/PrpD_sf_1"/>
</dbReference>
<dbReference type="Pfam" id="PF19305">
    <property type="entry name" value="MmgE_PrpD_C"/>
    <property type="match status" value="1"/>
</dbReference>
<dbReference type="PANTHER" id="PTHR16943">
    <property type="entry name" value="2-METHYLCITRATE DEHYDRATASE-RELATED"/>
    <property type="match status" value="1"/>
</dbReference>
<evidence type="ECO:0000313" key="4">
    <source>
        <dbReference type="EMBL" id="ANL84257.1"/>
    </source>
</evidence>
<dbReference type="InterPro" id="IPR036148">
    <property type="entry name" value="MmgE/PrpD_sf"/>
</dbReference>
<sequence>MTRTFAPLTSAFAEAIIASDPLKDVAAMDAARLAIIDFLACAIAGARDRTTGLLADAVGADLPGEAILIGSARRTDPLAASVVNGYAGHVLDYDDVHASVRGHPTTVIVPALLALAAERAFSAEALVASYIVGLEAMARLGLSLGSKHYEKGFHATATLGTVGAAAAIAHLKRASAEETAVALGLAATQSSGLRLQFGKDAKPFHAGMAARSGLLSARLAAAGFGGASDFLDNSVGFHSVFAFGAERLSALTENWGSPWQIVAPGLTLKAYPCCTASHPVASLGIDLNREGLRAEAIARITFTYPSGADAALVVREPSNGIEARFSPEYVFAAALMDGALRLDHFDGQPVAPRLMALAKRAGRRHDQAAPRMSSDPQTRFVIVDIALADGSTIQRRFDGLPGLTNPTEKFRDATGRHPAFADIPSLVRTMHSAADLRKLLALLNQDAAQNLV</sequence>
<name>A0A192T7T1_9HYPH</name>
<dbReference type="InterPro" id="IPR045337">
    <property type="entry name" value="MmgE_PrpD_C"/>
</dbReference>
<proteinExistence type="inferred from homology"/>
<reference evidence="4 6" key="1">
    <citation type="submission" date="2015-11" db="EMBL/GenBank/DDBJ databases">
        <title>The limits of bacterial species coexistence and the symbiotic plasmid transference in sympatric Rhizobium populations.</title>
        <authorList>
            <person name="Perez-Carrascal O.M."/>
            <person name="VanInsberghe D."/>
            <person name="Juarez S."/>
            <person name="Polz M.F."/>
            <person name="Vinuesa P."/>
            <person name="Gonzalez V."/>
        </authorList>
    </citation>
    <scope>NUCLEOTIDE SEQUENCE [LARGE SCALE GENOMIC DNA]</scope>
    <source>
        <strain evidence="4 6">N771</strain>
    </source>
</reference>
<dbReference type="InterPro" id="IPR045336">
    <property type="entry name" value="MmgE_PrpD_N"/>
</dbReference>
<keyword evidence="6" id="KW-1185">Reference proteome</keyword>
<dbReference type="GO" id="GO:0016829">
    <property type="term" value="F:lyase activity"/>
    <property type="evidence" value="ECO:0007669"/>
    <property type="project" value="InterPro"/>
</dbReference>
<dbReference type="Proteomes" id="UP000078551">
    <property type="component" value="Chromosome"/>
</dbReference>
<dbReference type="GeneID" id="45956855"/>
<dbReference type="Gene3D" id="1.10.4100.10">
    <property type="entry name" value="2-methylcitrate dehydratase PrpD"/>
    <property type="match status" value="1"/>
</dbReference>
<reference evidence="5 7" key="2">
    <citation type="submission" date="2020-11" db="EMBL/GenBank/DDBJ databases">
        <title>Indigenous Rhizobia Nodulating Common beans in Western Kenya.</title>
        <authorList>
            <person name="Wekesa C.S."/>
            <person name="Oelmueller R."/>
            <person name="Furch A.C."/>
        </authorList>
    </citation>
    <scope>NUCLEOTIDE SEQUENCE [LARGE SCALE GENOMIC DNA]</scope>
    <source>
        <strain evidence="7">BS3</strain>
        <strain evidence="5">S3</strain>
    </source>
</reference>
<dbReference type="PANTHER" id="PTHR16943:SF8">
    <property type="entry name" value="2-METHYLCITRATE DEHYDRATASE"/>
    <property type="match status" value="1"/>
</dbReference>
<protein>
    <submittedName>
        <fullName evidence="4">MmgE/PrpD family 2-methylcitrate dehydratase protein</fullName>
    </submittedName>
    <submittedName>
        <fullName evidence="5">MmgE/PrpD family protein</fullName>
    </submittedName>
</protein>
<organism evidence="5 7">
    <name type="scientific">Rhizobium phaseoli</name>
    <dbReference type="NCBI Taxonomy" id="396"/>
    <lineage>
        <taxon>Bacteria</taxon>
        <taxon>Pseudomonadati</taxon>
        <taxon>Pseudomonadota</taxon>
        <taxon>Alphaproteobacteria</taxon>
        <taxon>Hyphomicrobiales</taxon>
        <taxon>Rhizobiaceae</taxon>
        <taxon>Rhizobium/Agrobacterium group</taxon>
        <taxon>Rhizobium</taxon>
    </lineage>
</organism>
<evidence type="ECO:0000256" key="1">
    <source>
        <dbReference type="ARBA" id="ARBA00006174"/>
    </source>
</evidence>
<feature type="domain" description="MmgE/PrpD C-terminal" evidence="3">
    <location>
        <begin position="271"/>
        <end position="398"/>
    </location>
</feature>
<dbReference type="RefSeq" id="WP_064825047.1">
    <property type="nucleotide sequence ID" value="NZ_CP013532.1"/>
</dbReference>
<evidence type="ECO:0000313" key="7">
    <source>
        <dbReference type="Proteomes" id="UP000540266"/>
    </source>
</evidence>
<comment type="similarity">
    <text evidence="1">Belongs to the PrpD family.</text>
</comment>
<evidence type="ECO:0000313" key="6">
    <source>
        <dbReference type="Proteomes" id="UP000078551"/>
    </source>
</evidence>
<dbReference type="STRING" id="396.AMC85_CH01520"/>
<evidence type="ECO:0000259" key="2">
    <source>
        <dbReference type="Pfam" id="PF03972"/>
    </source>
</evidence>
<feature type="domain" description="MmgE/PrpD N-terminal" evidence="2">
    <location>
        <begin position="22"/>
        <end position="244"/>
    </location>
</feature>